<reference evidence="5" key="1">
    <citation type="submission" date="2016-03" db="EMBL/GenBank/DDBJ databases">
        <authorList>
            <person name="Devillers Hugo."/>
        </authorList>
    </citation>
    <scope>NUCLEOTIDE SEQUENCE [LARGE SCALE GENOMIC DNA]</scope>
</reference>
<name>A0A1G4IXT0_9SACH</name>
<evidence type="ECO:0000256" key="1">
    <source>
        <dbReference type="ARBA" id="ARBA00007447"/>
    </source>
</evidence>
<evidence type="ECO:0000259" key="3">
    <source>
        <dbReference type="PROSITE" id="PS51767"/>
    </source>
</evidence>
<dbReference type="InterPro" id="IPR021109">
    <property type="entry name" value="Peptidase_aspartic_dom_sf"/>
</dbReference>
<proteinExistence type="inferred from homology"/>
<feature type="compositionally biased region" description="Low complexity" evidence="2">
    <location>
        <begin position="498"/>
        <end position="517"/>
    </location>
</feature>
<dbReference type="AlphaFoldDB" id="A0A1G4IXT0"/>
<protein>
    <submittedName>
        <fullName evidence="4">LANO_0B04720g1_1</fullName>
    </submittedName>
</protein>
<dbReference type="OrthoDB" id="771136at2759"/>
<accession>A0A1G4IXT0</accession>
<dbReference type="SUPFAM" id="SSF50630">
    <property type="entry name" value="Acid proteases"/>
    <property type="match status" value="1"/>
</dbReference>
<dbReference type="GO" id="GO:0006508">
    <property type="term" value="P:proteolysis"/>
    <property type="evidence" value="ECO:0007669"/>
    <property type="project" value="InterPro"/>
</dbReference>
<organism evidence="4 5">
    <name type="scientific">Lachancea nothofagi CBS 11611</name>
    <dbReference type="NCBI Taxonomy" id="1266666"/>
    <lineage>
        <taxon>Eukaryota</taxon>
        <taxon>Fungi</taxon>
        <taxon>Dikarya</taxon>
        <taxon>Ascomycota</taxon>
        <taxon>Saccharomycotina</taxon>
        <taxon>Saccharomycetes</taxon>
        <taxon>Saccharomycetales</taxon>
        <taxon>Saccharomycetaceae</taxon>
        <taxon>Lachancea</taxon>
    </lineage>
</organism>
<dbReference type="InterPro" id="IPR033121">
    <property type="entry name" value="PEPTIDASE_A1"/>
</dbReference>
<evidence type="ECO:0000313" key="4">
    <source>
        <dbReference type="EMBL" id="SCU81971.1"/>
    </source>
</evidence>
<dbReference type="PROSITE" id="PS51767">
    <property type="entry name" value="PEPTIDASE_A1"/>
    <property type="match status" value="1"/>
</dbReference>
<evidence type="ECO:0000256" key="2">
    <source>
        <dbReference type="SAM" id="MobiDB-lite"/>
    </source>
</evidence>
<dbReference type="PANTHER" id="PTHR47966">
    <property type="entry name" value="BETA-SITE APP-CLEAVING ENZYME, ISOFORM A-RELATED"/>
    <property type="match status" value="1"/>
</dbReference>
<dbReference type="Gene3D" id="2.40.70.10">
    <property type="entry name" value="Acid Proteases"/>
    <property type="match status" value="2"/>
</dbReference>
<dbReference type="EMBL" id="LT598450">
    <property type="protein sequence ID" value="SCU81971.1"/>
    <property type="molecule type" value="Genomic_DNA"/>
</dbReference>
<dbReference type="Proteomes" id="UP000189911">
    <property type="component" value="Chromosome B"/>
</dbReference>
<dbReference type="PRINTS" id="PR00792">
    <property type="entry name" value="PEPSIN"/>
</dbReference>
<comment type="similarity">
    <text evidence="1">Belongs to the peptidase A1 family.</text>
</comment>
<gene>
    <name evidence="4" type="ORF">LANO_0B04720G</name>
</gene>
<dbReference type="GO" id="GO:0004190">
    <property type="term" value="F:aspartic-type endopeptidase activity"/>
    <property type="evidence" value="ECO:0007669"/>
    <property type="project" value="InterPro"/>
</dbReference>
<sequence>MVYVRFFKSSYFLSSTTLVYFYIKHSKIISLITSSTHTIEKFRHRANIPSHSPPHSMPAIQLLILAILALRAGCFSIAGNSQSSFPWLTVNRDTTGLYFVNASVGSPGQLQMLRVDVVQPYLWIFSNKLEESREEDNEDVSDSTFYDPSKSTTSQNIFNNEVFEIQFMDHISYNASTYMDTVEFLYDSSQINESQAQATTNDSGNTISWSGNSSTLQFQKTSFFNADSVALFLQQGALGLGGKIHYQGDASDSSNYNESFFFLDQMVGQGLINSSSYSLWLGGDTSDPLVASNLLNQCGSIILGGVDQSLYTGDFVKFDTLPFYDPRTQQTSRGYPIIPLSKVDVQSKSGQILNLTSEYFLEPVLLDSRYRYNYLPLNLIVQIAMQANAYYVDSLDRWLLSCEVGSMGASILFEFGNLVISVPLSDMMGPTFDSATNDTLHFSNSQPACELRVLPNTNAGFSILGGPFIKNVYLAAELESHQIALAQASTLSRSTSLSTTKASSSSSTLSHSTASTADDNSTNYKLRFATKVPEFDVKDNPSAIRSGIIPFATTNNYSSYETLILYATASVALMSDSKIMNQFTATISSDGVIFTGRSFYNTSYSSSPSSTSASSKKQSNSAERNTFIKGSATTSLRTYILLFLLPLVLTMTIVI</sequence>
<dbReference type="InterPro" id="IPR001461">
    <property type="entry name" value="Aspartic_peptidase_A1"/>
</dbReference>
<feature type="region of interest" description="Disordered" evidence="2">
    <location>
        <begin position="498"/>
        <end position="519"/>
    </location>
</feature>
<evidence type="ECO:0000313" key="5">
    <source>
        <dbReference type="Proteomes" id="UP000189911"/>
    </source>
</evidence>
<keyword evidence="5" id="KW-1185">Reference proteome</keyword>
<dbReference type="PANTHER" id="PTHR47966:SF65">
    <property type="entry name" value="ASPARTIC-TYPE ENDOPEPTIDASE"/>
    <property type="match status" value="1"/>
</dbReference>
<feature type="domain" description="Peptidase A1" evidence="3">
    <location>
        <begin position="98"/>
        <end position="486"/>
    </location>
</feature>
<dbReference type="Pfam" id="PF00026">
    <property type="entry name" value="Asp"/>
    <property type="match status" value="1"/>
</dbReference>